<organism evidence="1 2">
    <name type="scientific">Dactylonectria estremocensis</name>
    <dbReference type="NCBI Taxonomy" id="1079267"/>
    <lineage>
        <taxon>Eukaryota</taxon>
        <taxon>Fungi</taxon>
        <taxon>Dikarya</taxon>
        <taxon>Ascomycota</taxon>
        <taxon>Pezizomycotina</taxon>
        <taxon>Sordariomycetes</taxon>
        <taxon>Hypocreomycetidae</taxon>
        <taxon>Hypocreales</taxon>
        <taxon>Nectriaceae</taxon>
        <taxon>Dactylonectria</taxon>
    </lineage>
</organism>
<evidence type="ECO:0000313" key="1">
    <source>
        <dbReference type="EMBL" id="KAH7116558.1"/>
    </source>
</evidence>
<dbReference type="AlphaFoldDB" id="A0A9P9DCD5"/>
<gene>
    <name evidence="1" type="ORF">B0J13DRAFT_571680</name>
</gene>
<dbReference type="Proteomes" id="UP000717696">
    <property type="component" value="Unassembled WGS sequence"/>
</dbReference>
<accession>A0A9P9DCD5</accession>
<proteinExistence type="predicted"/>
<dbReference type="EMBL" id="JAGMUU010000036">
    <property type="protein sequence ID" value="KAH7116558.1"/>
    <property type="molecule type" value="Genomic_DNA"/>
</dbReference>
<sequence length="76" mass="8506">MPINCSTSRVDPDVTSTIPWTFGVSDASSLKVSSELDGEETNKVKALIRQFLQYDPAKRLSAAELLADPWFREFEV</sequence>
<name>A0A9P9DCD5_9HYPO</name>
<comment type="caution">
    <text evidence="1">The sequence shown here is derived from an EMBL/GenBank/DDBJ whole genome shotgun (WGS) entry which is preliminary data.</text>
</comment>
<evidence type="ECO:0000313" key="2">
    <source>
        <dbReference type="Proteomes" id="UP000717696"/>
    </source>
</evidence>
<dbReference type="SUPFAM" id="SSF56112">
    <property type="entry name" value="Protein kinase-like (PK-like)"/>
    <property type="match status" value="1"/>
</dbReference>
<reference evidence="1" key="1">
    <citation type="journal article" date="2021" name="Nat. Commun.">
        <title>Genetic determinants of endophytism in the Arabidopsis root mycobiome.</title>
        <authorList>
            <person name="Mesny F."/>
            <person name="Miyauchi S."/>
            <person name="Thiergart T."/>
            <person name="Pickel B."/>
            <person name="Atanasova L."/>
            <person name="Karlsson M."/>
            <person name="Huettel B."/>
            <person name="Barry K.W."/>
            <person name="Haridas S."/>
            <person name="Chen C."/>
            <person name="Bauer D."/>
            <person name="Andreopoulos W."/>
            <person name="Pangilinan J."/>
            <person name="LaButti K."/>
            <person name="Riley R."/>
            <person name="Lipzen A."/>
            <person name="Clum A."/>
            <person name="Drula E."/>
            <person name="Henrissat B."/>
            <person name="Kohler A."/>
            <person name="Grigoriev I.V."/>
            <person name="Martin F.M."/>
            <person name="Hacquard S."/>
        </authorList>
    </citation>
    <scope>NUCLEOTIDE SEQUENCE</scope>
    <source>
        <strain evidence="1">MPI-CAGE-AT-0021</strain>
    </source>
</reference>
<dbReference type="Gene3D" id="1.10.510.10">
    <property type="entry name" value="Transferase(Phosphotransferase) domain 1"/>
    <property type="match status" value="1"/>
</dbReference>
<dbReference type="OrthoDB" id="5979581at2759"/>
<keyword evidence="2" id="KW-1185">Reference proteome</keyword>
<dbReference type="InterPro" id="IPR011009">
    <property type="entry name" value="Kinase-like_dom_sf"/>
</dbReference>
<evidence type="ECO:0008006" key="3">
    <source>
        <dbReference type="Google" id="ProtNLM"/>
    </source>
</evidence>
<protein>
    <recommendedName>
        <fullName evidence="3">Protein kinase domain-containing protein</fullName>
    </recommendedName>
</protein>